<feature type="region of interest" description="Disordered" evidence="1">
    <location>
        <begin position="153"/>
        <end position="248"/>
    </location>
</feature>
<proteinExistence type="predicted"/>
<feature type="compositionally biased region" description="Polar residues" evidence="1">
    <location>
        <begin position="94"/>
        <end position="112"/>
    </location>
</feature>
<feature type="region of interest" description="Disordered" evidence="1">
    <location>
        <begin position="353"/>
        <end position="377"/>
    </location>
</feature>
<feature type="compositionally biased region" description="Basic and acidic residues" evidence="1">
    <location>
        <begin position="153"/>
        <end position="162"/>
    </location>
</feature>
<feature type="region of interest" description="Disordered" evidence="1">
    <location>
        <begin position="757"/>
        <end position="784"/>
    </location>
</feature>
<evidence type="ECO:0000313" key="2">
    <source>
        <dbReference type="EMBL" id="KAJ5716046.1"/>
    </source>
</evidence>
<feature type="region of interest" description="Disordered" evidence="1">
    <location>
        <begin position="1"/>
        <end position="24"/>
    </location>
</feature>
<feature type="compositionally biased region" description="Polar residues" evidence="1">
    <location>
        <begin position="61"/>
        <end position="79"/>
    </location>
</feature>
<feature type="compositionally biased region" description="Basic and acidic residues" evidence="1">
    <location>
        <begin position="764"/>
        <end position="773"/>
    </location>
</feature>
<feature type="region of interest" description="Disordered" evidence="1">
    <location>
        <begin position="635"/>
        <end position="667"/>
    </location>
</feature>
<organism evidence="2 3">
    <name type="scientific">Penicillium malachiteum</name>
    <dbReference type="NCBI Taxonomy" id="1324776"/>
    <lineage>
        <taxon>Eukaryota</taxon>
        <taxon>Fungi</taxon>
        <taxon>Dikarya</taxon>
        <taxon>Ascomycota</taxon>
        <taxon>Pezizomycotina</taxon>
        <taxon>Eurotiomycetes</taxon>
        <taxon>Eurotiomycetidae</taxon>
        <taxon>Eurotiales</taxon>
        <taxon>Aspergillaceae</taxon>
        <taxon>Penicillium</taxon>
    </lineage>
</organism>
<keyword evidence="3" id="KW-1185">Reference proteome</keyword>
<dbReference type="Proteomes" id="UP001215712">
    <property type="component" value="Unassembled WGS sequence"/>
</dbReference>
<dbReference type="EMBL" id="JAQJAN010000012">
    <property type="protein sequence ID" value="KAJ5716046.1"/>
    <property type="molecule type" value="Genomic_DNA"/>
</dbReference>
<name>A0AAD6HGC6_9EURO</name>
<dbReference type="AlphaFoldDB" id="A0AAD6HGC6"/>
<reference evidence="2" key="2">
    <citation type="submission" date="2023-01" db="EMBL/GenBank/DDBJ databases">
        <authorList>
            <person name="Petersen C."/>
        </authorList>
    </citation>
    <scope>NUCLEOTIDE SEQUENCE</scope>
    <source>
        <strain evidence="2">IBT 17514</strain>
    </source>
</reference>
<feature type="compositionally biased region" description="Polar residues" evidence="1">
    <location>
        <begin position="1"/>
        <end position="10"/>
    </location>
</feature>
<accession>A0AAD6HGC6</accession>
<gene>
    <name evidence="2" type="ORF">N7493_007957</name>
</gene>
<comment type="caution">
    <text evidence="2">The sequence shown here is derived from an EMBL/GenBank/DDBJ whole genome shotgun (WGS) entry which is preliminary data.</text>
</comment>
<evidence type="ECO:0000313" key="3">
    <source>
        <dbReference type="Proteomes" id="UP001215712"/>
    </source>
</evidence>
<protein>
    <submittedName>
        <fullName evidence="2">Uncharacterized protein</fullName>
    </submittedName>
</protein>
<feature type="region of interest" description="Disordered" evidence="1">
    <location>
        <begin position="390"/>
        <end position="456"/>
    </location>
</feature>
<feature type="region of interest" description="Disordered" evidence="1">
    <location>
        <begin position="45"/>
        <end position="133"/>
    </location>
</feature>
<sequence>MATANGTATHLTAGPMVSSTPITAEETQEYERILKLSEEIFSGSHPRLKVPQKFVRKPKTQPGQDSPLVQQAVKNQRSITEPAPQPEISHKPHNTQAQASASEMTSISSPKNAQPMARVASKPASEIDPIFLTKSDDLVRAELQLQRQRVERTLRDQLEHRKHDSKQKPATQDTKPEFDVSDVFSRALTIVKPGPINDPPEISAPDSFDENSYYSSKAPDSPPPMGEHQEQSPVMPTGSADVSKAAPVERYSVELQRLEALNRPASDQEMRDAYPVADQHIPTPQKKLHPSQPETARRFHEAQQTVVVEEPEYSPPAPVAPSIDQRAYERVPATNETLPKYVEERSGNNLTVVRNHITSPAAPRPSRVSPLATAKVPAVQQIRGDQFDQGLDRFYSDPESGRASPNAPVPQIISRKRRRVQEKGQDVPVSYKRQNADHSGPYIKEEPISPPPFTDDPAVVRTRQPAQHRVYIEIDSPQYTPNVERREPTNAAPMYELDPYHEISTEQGPARTAARAEAGRLVRDDADLRRVASLQYARQPEYREEEYIRHEPHVARSASYAVVERRLPEQPRCYDVLPSYGSRYIQVEDDAPQSAYRSQYYEESQAARAMPPPQRRYVVDEHGNEYEMIPSRRTQVMAPPPRPASRAPAPQGEIYDDRPPARPASVRAPSVVHQDPYVERRYIQEMPPPQPVYRRVISNYARPVASDRQVYVTPVEAHEPYPRAGSVQVAEYLPRHQTYVEDHAIPQERVIRTASVRPQPQPQHRYEEPHDVVQRVGSTRPAGPAREVSVYMEERPIGDYVERPYYVRERRYYDEDNRMALDGTVESVHRVSQHY</sequence>
<feature type="compositionally biased region" description="Basic residues" evidence="1">
    <location>
        <begin position="46"/>
        <end position="59"/>
    </location>
</feature>
<evidence type="ECO:0000256" key="1">
    <source>
        <dbReference type="SAM" id="MobiDB-lite"/>
    </source>
</evidence>
<feature type="compositionally biased region" description="Low complexity" evidence="1">
    <location>
        <begin position="359"/>
        <end position="370"/>
    </location>
</feature>
<feature type="region of interest" description="Disordered" evidence="1">
    <location>
        <begin position="278"/>
        <end position="328"/>
    </location>
</feature>
<reference evidence="2" key="1">
    <citation type="journal article" date="2023" name="IMA Fungus">
        <title>Comparative genomic study of the Penicillium genus elucidates a diverse pangenome and 15 lateral gene transfer events.</title>
        <authorList>
            <person name="Petersen C."/>
            <person name="Sorensen T."/>
            <person name="Nielsen M.R."/>
            <person name="Sondergaard T.E."/>
            <person name="Sorensen J.L."/>
            <person name="Fitzpatrick D.A."/>
            <person name="Frisvad J.C."/>
            <person name="Nielsen K.L."/>
        </authorList>
    </citation>
    <scope>NUCLEOTIDE SEQUENCE</scope>
    <source>
        <strain evidence="2">IBT 17514</strain>
    </source>
</reference>
<feature type="compositionally biased region" description="Basic and acidic residues" evidence="1">
    <location>
        <begin position="390"/>
        <end position="400"/>
    </location>
</feature>